<evidence type="ECO:0000256" key="1">
    <source>
        <dbReference type="SAM" id="Coils"/>
    </source>
</evidence>
<dbReference type="PANTHER" id="PTHR35792">
    <property type="entry name" value="GENERAL STRESS PROTEIN"/>
    <property type="match status" value="1"/>
</dbReference>
<dbReference type="EMBL" id="CP012040">
    <property type="protein sequence ID" value="AKP51444.1"/>
    <property type="molecule type" value="Genomic_DNA"/>
</dbReference>
<dbReference type="PATRIC" id="fig|320787.5.peg.2223"/>
<dbReference type="Pfam" id="PF12732">
    <property type="entry name" value="YtxH"/>
    <property type="match status" value="1"/>
</dbReference>
<accession>A0A0H4PB38</accession>
<keyword evidence="3" id="KW-1185">Reference proteome</keyword>
<evidence type="ECO:0008006" key="4">
    <source>
        <dbReference type="Google" id="ProtNLM"/>
    </source>
</evidence>
<name>A0A0H4PB38_9BACT</name>
<reference evidence="2 3" key="1">
    <citation type="submission" date="2015-07" db="EMBL/GenBank/DDBJ databases">
        <authorList>
            <person name="Kim K.M."/>
        </authorList>
    </citation>
    <scope>NUCLEOTIDE SEQUENCE [LARGE SCALE GENOMIC DNA]</scope>
    <source>
        <strain evidence="2 3">KCTC 12363</strain>
    </source>
</reference>
<dbReference type="InterPro" id="IPR024623">
    <property type="entry name" value="YtxH"/>
</dbReference>
<dbReference type="OrthoDB" id="598035at2"/>
<sequence>MGKKGNSLFAFALGAGLGATLGVLFAPDAGNNTRDKLSYRLAKYRTELEDLINELIDEKHLPDNIARSEGDKVITEAKSKAENLLNDVNKLIDQINNDNNKN</sequence>
<feature type="coiled-coil region" evidence="1">
    <location>
        <begin position="34"/>
        <end position="101"/>
    </location>
</feature>
<keyword evidence="1" id="KW-0175">Coiled coil</keyword>
<dbReference type="PANTHER" id="PTHR35792:SF1">
    <property type="entry name" value="SLL0268 PROTEIN"/>
    <property type="match status" value="1"/>
</dbReference>
<dbReference type="AlphaFoldDB" id="A0A0H4PB38"/>
<dbReference type="RefSeq" id="WP_048641774.1">
    <property type="nucleotide sequence ID" value="NZ_CAXBGM010000081.1"/>
</dbReference>
<dbReference type="InterPro" id="IPR052928">
    <property type="entry name" value="Desiccation-related_membrane"/>
</dbReference>
<protein>
    <recommendedName>
        <fullName evidence="4">Gas vesicle protein</fullName>
    </recommendedName>
</protein>
<gene>
    <name evidence="2" type="ORF">CA2015_2018</name>
</gene>
<evidence type="ECO:0000313" key="2">
    <source>
        <dbReference type="EMBL" id="AKP51444.1"/>
    </source>
</evidence>
<dbReference type="Proteomes" id="UP000036520">
    <property type="component" value="Chromosome"/>
</dbReference>
<evidence type="ECO:0000313" key="3">
    <source>
        <dbReference type="Proteomes" id="UP000036520"/>
    </source>
</evidence>
<organism evidence="2 3">
    <name type="scientific">Cyclobacterium amurskyense</name>
    <dbReference type="NCBI Taxonomy" id="320787"/>
    <lineage>
        <taxon>Bacteria</taxon>
        <taxon>Pseudomonadati</taxon>
        <taxon>Bacteroidota</taxon>
        <taxon>Cytophagia</taxon>
        <taxon>Cytophagales</taxon>
        <taxon>Cyclobacteriaceae</taxon>
        <taxon>Cyclobacterium</taxon>
    </lineage>
</organism>
<dbReference type="STRING" id="320787.CA2015_2018"/>
<dbReference type="KEGG" id="camu:CA2015_2018"/>
<proteinExistence type="predicted"/>